<gene>
    <name evidence="1" type="ORF">Vadar_012188</name>
</gene>
<accession>A0ACB7Z3I3</accession>
<reference evidence="1 2" key="1">
    <citation type="journal article" date="2021" name="Hortic Res">
        <title>High-quality reference genome and annotation aids understanding of berry development for evergreen blueberry (Vaccinium darrowii).</title>
        <authorList>
            <person name="Yu J."/>
            <person name="Hulse-Kemp A.M."/>
            <person name="Babiker E."/>
            <person name="Staton M."/>
        </authorList>
    </citation>
    <scope>NUCLEOTIDE SEQUENCE [LARGE SCALE GENOMIC DNA]</scope>
    <source>
        <strain evidence="2">cv. NJ 8807/NJ 8810</strain>
        <tissue evidence="1">Young leaf</tissue>
    </source>
</reference>
<name>A0ACB7Z3I3_9ERIC</name>
<organism evidence="1 2">
    <name type="scientific">Vaccinium darrowii</name>
    <dbReference type="NCBI Taxonomy" id="229202"/>
    <lineage>
        <taxon>Eukaryota</taxon>
        <taxon>Viridiplantae</taxon>
        <taxon>Streptophyta</taxon>
        <taxon>Embryophyta</taxon>
        <taxon>Tracheophyta</taxon>
        <taxon>Spermatophyta</taxon>
        <taxon>Magnoliopsida</taxon>
        <taxon>eudicotyledons</taxon>
        <taxon>Gunneridae</taxon>
        <taxon>Pentapetalae</taxon>
        <taxon>asterids</taxon>
        <taxon>Ericales</taxon>
        <taxon>Ericaceae</taxon>
        <taxon>Vaccinioideae</taxon>
        <taxon>Vaccinieae</taxon>
        <taxon>Vaccinium</taxon>
    </lineage>
</organism>
<sequence length="114" mass="13774">MAGNVEPFKIFTKPKGKQVEKFAPLQVKERKRLTLKEMQEKVYPFPNSEVLSMLDKLLDLKLIELPEIKRPEEANKVNDPNYYKFQVWKRKLWLQIKPWLLYTTRLNSLKHYQL</sequence>
<protein>
    <submittedName>
        <fullName evidence="1">Uncharacterized protein</fullName>
    </submittedName>
</protein>
<evidence type="ECO:0000313" key="1">
    <source>
        <dbReference type="EMBL" id="KAH7860330.1"/>
    </source>
</evidence>
<proteinExistence type="predicted"/>
<dbReference type="Proteomes" id="UP000828048">
    <property type="component" value="Chromosome 4"/>
</dbReference>
<comment type="caution">
    <text evidence="1">The sequence shown here is derived from an EMBL/GenBank/DDBJ whole genome shotgun (WGS) entry which is preliminary data.</text>
</comment>
<evidence type="ECO:0000313" key="2">
    <source>
        <dbReference type="Proteomes" id="UP000828048"/>
    </source>
</evidence>
<keyword evidence="2" id="KW-1185">Reference proteome</keyword>
<dbReference type="EMBL" id="CM037154">
    <property type="protein sequence ID" value="KAH7860330.1"/>
    <property type="molecule type" value="Genomic_DNA"/>
</dbReference>